<dbReference type="Proteomes" id="UP000004956">
    <property type="component" value="Unassembled WGS sequence"/>
</dbReference>
<dbReference type="Gene3D" id="3.30.565.60">
    <property type="match status" value="1"/>
</dbReference>
<dbReference type="Pfam" id="PF13749">
    <property type="entry name" value="HATPase_c_4"/>
    <property type="match status" value="1"/>
</dbReference>
<dbReference type="HOGENOM" id="CLU_024970_6_1_4"/>
<dbReference type="InterPro" id="IPR038475">
    <property type="entry name" value="RecG_C_sf"/>
</dbReference>
<accession>H3KFB9</accession>
<dbReference type="Pfam" id="PF13412">
    <property type="entry name" value="HTH_24"/>
    <property type="match status" value="1"/>
</dbReference>
<proteinExistence type="predicted"/>
<evidence type="ECO:0000313" key="1">
    <source>
        <dbReference type="EMBL" id="EHY31176.1"/>
    </source>
</evidence>
<sequence>MQHLPADLQAAVERTARPGADVSACADRGDNRPTACEVERLRGRRRVLAHDQEPVFEASMDDLDQAVLDAVVERTRGIAPRIFGKADRMDVLVKLGAVAEDPEESGRYVPTLAGLLAAGFFPQEFFPRLNVTFTAYPGVTKAHLDGVRHSGTQTVNGAIPEMLERSLELLREHDIPEHLLPACREAIVNALQHRDYSPGARGAQVQINLFADRLEILNPGGLYGAASLSSLQHGISAARNVRLSQLLGSTPCGRPGEAPGCVVENLGTGLPRIRAALQEASMPEPELRDFGTAFRITFFKRSPAEEERGGKPWADFKAALISELEKTGGMSVAEIMARSGLSRNTVFSKLRDLKLRGLIEAAERPKSPKQRYRLVGGRAPK</sequence>
<organism evidence="1 2">
    <name type="scientific">Sutterella parvirubra YIT 11816</name>
    <dbReference type="NCBI Taxonomy" id="762967"/>
    <lineage>
        <taxon>Bacteria</taxon>
        <taxon>Pseudomonadati</taxon>
        <taxon>Pseudomonadota</taxon>
        <taxon>Betaproteobacteria</taxon>
        <taxon>Burkholderiales</taxon>
        <taxon>Sutterellaceae</taxon>
        <taxon>Sutterella</taxon>
    </lineage>
</organism>
<protein>
    <submittedName>
        <fullName evidence="1">Uncharacterized protein</fullName>
    </submittedName>
</protein>
<dbReference type="Gene3D" id="1.10.10.10">
    <property type="entry name" value="Winged helix-like DNA-binding domain superfamily/Winged helix DNA-binding domain"/>
    <property type="match status" value="1"/>
</dbReference>
<dbReference type="SUPFAM" id="SSF46785">
    <property type="entry name" value="Winged helix' DNA-binding domain"/>
    <property type="match status" value="1"/>
</dbReference>
<reference evidence="1 2" key="1">
    <citation type="submission" date="2011-11" db="EMBL/GenBank/DDBJ databases">
        <authorList>
            <person name="Weinstock G."/>
            <person name="Sodergren E."/>
            <person name="Clifton S."/>
            <person name="Fulton L."/>
            <person name="Fulton B."/>
            <person name="Courtney L."/>
            <person name="Fronick C."/>
            <person name="Harrison M."/>
            <person name="Strong C."/>
            <person name="Farmer C."/>
            <person name="Delahaunty K."/>
            <person name="Markovic C."/>
            <person name="Hall O."/>
            <person name="Minx P."/>
            <person name="Tomlinson C."/>
            <person name="Mitreva M."/>
            <person name="Hou S."/>
            <person name="Chen J."/>
            <person name="Wollam A."/>
            <person name="Pepin K.H."/>
            <person name="Johnson M."/>
            <person name="Bhonagiri V."/>
            <person name="Zhang X."/>
            <person name="Suruliraj S."/>
            <person name="Warren W."/>
            <person name="Chinwalla A."/>
            <person name="Mardis E.R."/>
            <person name="Wilson R.K."/>
        </authorList>
    </citation>
    <scope>NUCLEOTIDE SEQUENCE [LARGE SCALE GENOMIC DNA]</scope>
    <source>
        <strain evidence="1 2">YIT 11816</strain>
    </source>
</reference>
<dbReference type="InterPro" id="IPR036388">
    <property type="entry name" value="WH-like_DNA-bd_sf"/>
</dbReference>
<keyword evidence="2" id="KW-1185">Reference proteome</keyword>
<gene>
    <name evidence="1" type="ORF">HMPREF9440_01436</name>
</gene>
<dbReference type="PATRIC" id="fig|762967.3.peg.1127"/>
<name>H3KFB9_9BURK</name>
<dbReference type="PANTHER" id="PTHR30595">
    <property type="entry name" value="GLPR-RELATED TRANSCRIPTIONAL REPRESSOR"/>
    <property type="match status" value="1"/>
</dbReference>
<comment type="caution">
    <text evidence="1">The sequence shown here is derived from an EMBL/GenBank/DDBJ whole genome shotgun (WGS) entry which is preliminary data.</text>
</comment>
<dbReference type="PANTHER" id="PTHR30595:SF6">
    <property type="entry name" value="SCHLAFEN ALBA-2 DOMAIN-CONTAINING PROTEIN"/>
    <property type="match status" value="1"/>
</dbReference>
<dbReference type="AlphaFoldDB" id="H3KFB9"/>
<dbReference type="InterPro" id="IPR036390">
    <property type="entry name" value="WH_DNA-bd_sf"/>
</dbReference>
<dbReference type="EMBL" id="AFBQ01000208">
    <property type="protein sequence ID" value="EHY31176.1"/>
    <property type="molecule type" value="Genomic_DNA"/>
</dbReference>
<evidence type="ECO:0000313" key="2">
    <source>
        <dbReference type="Proteomes" id="UP000004956"/>
    </source>
</evidence>
<dbReference type="STRING" id="762967.HMPREF9440_01436"/>